<dbReference type="Proteomes" id="UP000813385">
    <property type="component" value="Unassembled WGS sequence"/>
</dbReference>
<gene>
    <name evidence="3" type="ORF">B0T11DRAFT_274444</name>
</gene>
<feature type="transmembrane region" description="Helical" evidence="1">
    <location>
        <begin position="124"/>
        <end position="144"/>
    </location>
</feature>
<keyword evidence="4" id="KW-1185">Reference proteome</keyword>
<evidence type="ECO:0000313" key="4">
    <source>
        <dbReference type="Proteomes" id="UP000813385"/>
    </source>
</evidence>
<dbReference type="Pfam" id="PF24803">
    <property type="entry name" value="DUF7704"/>
    <property type="match status" value="1"/>
</dbReference>
<keyword evidence="1" id="KW-0472">Membrane</keyword>
<reference evidence="3" key="1">
    <citation type="journal article" date="2021" name="Nat. Commun.">
        <title>Genetic determinants of endophytism in the Arabidopsis root mycobiome.</title>
        <authorList>
            <person name="Mesny F."/>
            <person name="Miyauchi S."/>
            <person name="Thiergart T."/>
            <person name="Pickel B."/>
            <person name="Atanasova L."/>
            <person name="Karlsson M."/>
            <person name="Huettel B."/>
            <person name="Barry K.W."/>
            <person name="Haridas S."/>
            <person name="Chen C."/>
            <person name="Bauer D."/>
            <person name="Andreopoulos W."/>
            <person name="Pangilinan J."/>
            <person name="LaButti K."/>
            <person name="Riley R."/>
            <person name="Lipzen A."/>
            <person name="Clum A."/>
            <person name="Drula E."/>
            <person name="Henrissat B."/>
            <person name="Kohler A."/>
            <person name="Grigoriev I.V."/>
            <person name="Martin F.M."/>
            <person name="Hacquard S."/>
        </authorList>
    </citation>
    <scope>NUCLEOTIDE SEQUENCE</scope>
    <source>
        <strain evidence="3">MPI-CAGE-AT-0016</strain>
    </source>
</reference>
<keyword evidence="1" id="KW-0812">Transmembrane</keyword>
<feature type="transmembrane region" description="Helical" evidence="1">
    <location>
        <begin position="12"/>
        <end position="31"/>
    </location>
</feature>
<proteinExistence type="predicted"/>
<dbReference type="PANTHER" id="PTHR37019:SF1">
    <property type="entry name" value="EXPERA DOMAIN-CONTAINING PROTEIN"/>
    <property type="match status" value="1"/>
</dbReference>
<dbReference type="EMBL" id="JAGPXD010000002">
    <property type="protein sequence ID" value="KAH7366957.1"/>
    <property type="molecule type" value="Genomic_DNA"/>
</dbReference>
<sequence>MPELQMHPFYRIWLTWVDPIVIGGTIIGVLIDPNLFMDGFIPASISQANPDHAFLYHHLAVFYGFIVIMVGVLQRVSSDLRVWKTIQAAVLYVDVALIAIVYTSLKQQGRLSLDQMRPVDWANFLFTGWVALIRVFFLAGVGVGKVEAEKKRQ</sequence>
<evidence type="ECO:0000313" key="3">
    <source>
        <dbReference type="EMBL" id="KAH7366957.1"/>
    </source>
</evidence>
<comment type="caution">
    <text evidence="3">The sequence shown here is derived from an EMBL/GenBank/DDBJ whole genome shotgun (WGS) entry which is preliminary data.</text>
</comment>
<organism evidence="3 4">
    <name type="scientific">Plectosphaerella cucumerina</name>
    <dbReference type="NCBI Taxonomy" id="40658"/>
    <lineage>
        <taxon>Eukaryota</taxon>
        <taxon>Fungi</taxon>
        <taxon>Dikarya</taxon>
        <taxon>Ascomycota</taxon>
        <taxon>Pezizomycotina</taxon>
        <taxon>Sordariomycetes</taxon>
        <taxon>Hypocreomycetidae</taxon>
        <taxon>Glomerellales</taxon>
        <taxon>Plectosphaerellaceae</taxon>
        <taxon>Plectosphaerella</taxon>
    </lineage>
</organism>
<evidence type="ECO:0000259" key="2">
    <source>
        <dbReference type="Pfam" id="PF24803"/>
    </source>
</evidence>
<accession>A0A8K0X4M9</accession>
<protein>
    <recommendedName>
        <fullName evidence="2">DUF7704 domain-containing protein</fullName>
    </recommendedName>
</protein>
<evidence type="ECO:0000256" key="1">
    <source>
        <dbReference type="SAM" id="Phobius"/>
    </source>
</evidence>
<feature type="transmembrane region" description="Helical" evidence="1">
    <location>
        <begin position="85"/>
        <end position="104"/>
    </location>
</feature>
<feature type="transmembrane region" description="Helical" evidence="1">
    <location>
        <begin position="54"/>
        <end position="73"/>
    </location>
</feature>
<dbReference type="InterPro" id="IPR056121">
    <property type="entry name" value="DUF7704"/>
</dbReference>
<feature type="domain" description="DUF7704" evidence="2">
    <location>
        <begin position="6"/>
        <end position="141"/>
    </location>
</feature>
<dbReference type="AlphaFoldDB" id="A0A8K0X4M9"/>
<dbReference type="OrthoDB" id="4830311at2759"/>
<name>A0A8K0X4M9_9PEZI</name>
<keyword evidence="1" id="KW-1133">Transmembrane helix</keyword>
<dbReference type="PANTHER" id="PTHR37019">
    <property type="entry name" value="CHROMOSOME 1, WHOLE GENOME SHOTGUN SEQUENCE"/>
    <property type="match status" value="1"/>
</dbReference>